<dbReference type="GO" id="GO:0048240">
    <property type="term" value="P:sperm capacitation"/>
    <property type="evidence" value="ECO:0007669"/>
    <property type="project" value="TreeGrafter"/>
</dbReference>
<dbReference type="InParanoid" id="L5L7Q4"/>
<sequence length="492" mass="56048">MCVFFQDISFFVFAYLHGDAIAQTTMYFSDNQGYRFQKYFHEGQAQFLYSDYPLNHSLGLPFNYSGLLDIISAPGQKGVLIFWFKKNLLISKNAELLQGDFENKIYNIDMNSKLELAALMIPRPSTSPVPLVIVSNPHSLGLQAVIYENSHTYDGNIEYKLNISLRQQQHYGRADPSFTSSIERPTMSTVTVDIANKEISCVDLKPLTALISIGCDLEKKIVIRNEISACNKGILDPVTLQNNYSYVIEKEAYSFDFQTEGSTEDLVVPYPYEKLGCPLLVYYNTPWKPVVELWRDGSFEEVIQAEYVLLEVNGLFTYTYSLTARTALCSSQPQNWTSIIKERGDIGPLNWDRENYVSCRDPNNHVPLKWPDVPYQILGGPTDNKVTFDQRNGFYIFLISIVDPYYSYCHLETIFSVYVYGAFPLPMIPPEITIILLMLAILLSVWLAYMIPKVLRTEWGHRVQGLWASLGRTCVSHAGAAHALKRPRIVSK</sequence>
<keyword evidence="3" id="KW-1003">Cell membrane</keyword>
<keyword evidence="14" id="KW-0966">Cell projection</keyword>
<gene>
    <name evidence="23" type="ORF">PAL_GLEAN10006097</name>
</gene>
<dbReference type="Proteomes" id="UP000010552">
    <property type="component" value="Unassembled WGS sequence"/>
</dbReference>
<evidence type="ECO:0000259" key="22">
    <source>
        <dbReference type="Pfam" id="PF23747"/>
    </source>
</evidence>
<feature type="domain" description="CATSPERD Ig-like" evidence="22">
    <location>
        <begin position="95"/>
        <end position="213"/>
    </location>
</feature>
<keyword evidence="12" id="KW-1015">Disulfide bond</keyword>
<evidence type="ECO:0000256" key="17">
    <source>
        <dbReference type="ARBA" id="ARBA00041424"/>
    </source>
</evidence>
<reference evidence="24" key="1">
    <citation type="journal article" date="2013" name="Science">
        <title>Comparative analysis of bat genomes provides insight into the evolution of flight and immunity.</title>
        <authorList>
            <person name="Zhang G."/>
            <person name="Cowled C."/>
            <person name="Shi Z."/>
            <person name="Huang Z."/>
            <person name="Bishop-Lilly K.A."/>
            <person name="Fang X."/>
            <person name="Wynne J.W."/>
            <person name="Xiong Z."/>
            <person name="Baker M.L."/>
            <person name="Zhao W."/>
            <person name="Tachedjian M."/>
            <person name="Zhu Y."/>
            <person name="Zhou P."/>
            <person name="Jiang X."/>
            <person name="Ng J."/>
            <person name="Yang L."/>
            <person name="Wu L."/>
            <person name="Xiao J."/>
            <person name="Feng Y."/>
            <person name="Chen Y."/>
            <person name="Sun X."/>
            <person name="Zhang Y."/>
            <person name="Marsh G.A."/>
            <person name="Crameri G."/>
            <person name="Broder C.C."/>
            <person name="Frey K.G."/>
            <person name="Wang L.F."/>
            <person name="Wang J."/>
        </authorList>
    </citation>
    <scope>NUCLEOTIDE SEQUENCE [LARGE SCALE GENOMIC DNA]</scope>
</reference>
<evidence type="ECO:0000256" key="5">
    <source>
        <dbReference type="ARBA" id="ARBA00022729"/>
    </source>
</evidence>
<dbReference type="GO" id="GO:0030317">
    <property type="term" value="P:flagellated sperm motility"/>
    <property type="evidence" value="ECO:0007669"/>
    <property type="project" value="TreeGrafter"/>
</dbReference>
<keyword evidence="8" id="KW-0744">Spermatogenesis</keyword>
<keyword evidence="2" id="KW-0217">Developmental protein</keyword>
<proteinExistence type="inferred from homology"/>
<evidence type="ECO:0000256" key="7">
    <source>
        <dbReference type="ARBA" id="ARBA00022846"/>
    </source>
</evidence>
<keyword evidence="13" id="KW-0325">Glycoprotein</keyword>
<dbReference type="STRING" id="9402.L5L7Q4"/>
<evidence type="ECO:0000256" key="13">
    <source>
        <dbReference type="ARBA" id="ARBA00023180"/>
    </source>
</evidence>
<evidence type="ECO:0000313" key="24">
    <source>
        <dbReference type="Proteomes" id="UP000010552"/>
    </source>
</evidence>
<evidence type="ECO:0000256" key="16">
    <source>
        <dbReference type="ARBA" id="ARBA00040129"/>
    </source>
</evidence>
<keyword evidence="6" id="KW-0221">Differentiation</keyword>
<keyword evidence="24" id="KW-1185">Reference proteome</keyword>
<evidence type="ECO:0000256" key="4">
    <source>
        <dbReference type="ARBA" id="ARBA00022692"/>
    </source>
</evidence>
<dbReference type="EMBL" id="KB030265">
    <property type="protein sequence ID" value="ELK19435.1"/>
    <property type="molecule type" value="Genomic_DNA"/>
</dbReference>
<evidence type="ECO:0000259" key="21">
    <source>
        <dbReference type="Pfam" id="PF22850"/>
    </source>
</evidence>
<dbReference type="GO" id="GO:0097228">
    <property type="term" value="C:sperm principal piece"/>
    <property type="evidence" value="ECO:0007669"/>
    <property type="project" value="TreeGrafter"/>
</dbReference>
<evidence type="ECO:0000256" key="6">
    <source>
        <dbReference type="ARBA" id="ARBA00022782"/>
    </source>
</evidence>
<dbReference type="Pfam" id="PF22850">
    <property type="entry name" value="CATSPERD-E_C"/>
    <property type="match status" value="1"/>
</dbReference>
<name>L5L7Q4_PTEAL</name>
<comment type="function">
    <text evidence="18">Auxiliary component of the CatSper complex, a complex involved in sperm cell hyperactivation. Sperm cell hyperactivation is needed for sperm motility which is essential late in the preparation of sperm for fertilization. Required for CATSPER1 stability before intraflagellar transport and/or incorporation of the CatSper complex channel into the flagellar membrane.</text>
</comment>
<evidence type="ECO:0000256" key="19">
    <source>
        <dbReference type="SAM" id="Phobius"/>
    </source>
</evidence>
<evidence type="ECO:0000256" key="3">
    <source>
        <dbReference type="ARBA" id="ARBA00022475"/>
    </source>
</evidence>
<evidence type="ECO:0000256" key="10">
    <source>
        <dbReference type="ARBA" id="ARBA00023069"/>
    </source>
</evidence>
<evidence type="ECO:0000256" key="12">
    <source>
        <dbReference type="ARBA" id="ARBA00023157"/>
    </source>
</evidence>
<keyword evidence="11 19" id="KW-0472">Membrane</keyword>
<keyword evidence="9 19" id="KW-1133">Transmembrane helix</keyword>
<feature type="domain" description="CATSPERD beta-propeller" evidence="20">
    <location>
        <begin position="5"/>
        <end position="45"/>
    </location>
</feature>
<dbReference type="FunCoup" id="L5L7Q4">
    <property type="interactions" value="19"/>
</dbReference>
<keyword evidence="5" id="KW-0732">Signal</keyword>
<keyword evidence="7" id="KW-0282">Flagellum</keyword>
<organism evidence="23 24">
    <name type="scientific">Pteropus alecto</name>
    <name type="common">Black flying fox</name>
    <dbReference type="NCBI Taxonomy" id="9402"/>
    <lineage>
        <taxon>Eukaryota</taxon>
        <taxon>Metazoa</taxon>
        <taxon>Chordata</taxon>
        <taxon>Craniata</taxon>
        <taxon>Vertebrata</taxon>
        <taxon>Euteleostomi</taxon>
        <taxon>Mammalia</taxon>
        <taxon>Eutheria</taxon>
        <taxon>Laurasiatheria</taxon>
        <taxon>Chiroptera</taxon>
        <taxon>Yinpterochiroptera</taxon>
        <taxon>Pteropodoidea</taxon>
        <taxon>Pteropodidae</taxon>
        <taxon>Pteropodinae</taxon>
        <taxon>Pteropus</taxon>
    </lineage>
</organism>
<evidence type="ECO:0000313" key="23">
    <source>
        <dbReference type="EMBL" id="ELK19435.1"/>
    </source>
</evidence>
<comment type="similarity">
    <text evidence="1">Belongs to the CATSPERD family.</text>
</comment>
<evidence type="ECO:0000259" key="20">
    <source>
        <dbReference type="Pfam" id="PF15020"/>
    </source>
</evidence>
<evidence type="ECO:0000256" key="15">
    <source>
        <dbReference type="ARBA" id="ARBA00037793"/>
    </source>
</evidence>
<protein>
    <recommendedName>
        <fullName evidence="16">Cation channel sperm-associated auxiliary subunit delta</fullName>
    </recommendedName>
    <alternativeName>
        <fullName evidence="17">Transmembrane protein 146</fullName>
    </alternativeName>
</protein>
<dbReference type="InterPro" id="IPR028751">
    <property type="entry name" value="CATSPERD/E"/>
</dbReference>
<feature type="transmembrane region" description="Helical" evidence="19">
    <location>
        <begin position="432"/>
        <end position="452"/>
    </location>
</feature>
<dbReference type="InterPro" id="IPR053813">
    <property type="entry name" value="CATSPERD_beta-prop"/>
</dbReference>
<evidence type="ECO:0000256" key="2">
    <source>
        <dbReference type="ARBA" id="ARBA00022473"/>
    </source>
</evidence>
<dbReference type="GO" id="GO:0036128">
    <property type="term" value="C:CatSper complex"/>
    <property type="evidence" value="ECO:0007669"/>
    <property type="project" value="InterPro"/>
</dbReference>
<dbReference type="Pfam" id="PF23747">
    <property type="entry name" value="Ig-like_CATSPERD"/>
    <property type="match status" value="1"/>
</dbReference>
<accession>L5L7Q4</accession>
<evidence type="ECO:0000256" key="18">
    <source>
        <dbReference type="ARBA" id="ARBA00046028"/>
    </source>
</evidence>
<dbReference type="AlphaFoldDB" id="L5L7Q4"/>
<dbReference type="PANTHER" id="PTHR33722">
    <property type="entry name" value="CATION CHANNEL SPERM-ASSOCIATED PROTEIN SUBUNIT DELTA-RELATED"/>
    <property type="match status" value="1"/>
</dbReference>
<keyword evidence="4 19" id="KW-0812">Transmembrane</keyword>
<dbReference type="eggNOG" id="ENOG502QSPE">
    <property type="taxonomic scope" value="Eukaryota"/>
</dbReference>
<dbReference type="InterPro" id="IPR053814">
    <property type="entry name" value="CATSPERD/E_C"/>
</dbReference>
<dbReference type="InterPro" id="IPR055451">
    <property type="entry name" value="Ig-like_CATSPERD"/>
</dbReference>
<evidence type="ECO:0000256" key="9">
    <source>
        <dbReference type="ARBA" id="ARBA00022989"/>
    </source>
</evidence>
<keyword evidence="10" id="KW-0969">Cilium</keyword>
<dbReference type="Pfam" id="PF15020">
    <property type="entry name" value="Beta-prop_CATSPERD"/>
    <property type="match status" value="1"/>
</dbReference>
<comment type="subcellular location">
    <subcellularLocation>
        <location evidence="15">Cell projection</location>
        <location evidence="15">Cilium</location>
        <location evidence="15">Flagellum membrane</location>
        <topology evidence="15">Single-pass type I membrane protein</topology>
    </subcellularLocation>
</comment>
<evidence type="ECO:0000256" key="8">
    <source>
        <dbReference type="ARBA" id="ARBA00022871"/>
    </source>
</evidence>
<feature type="domain" description="CATSPERD/E C-terminal" evidence="21">
    <location>
        <begin position="243"/>
        <end position="458"/>
    </location>
</feature>
<evidence type="ECO:0000256" key="1">
    <source>
        <dbReference type="ARBA" id="ARBA00010246"/>
    </source>
</evidence>
<evidence type="ECO:0000256" key="11">
    <source>
        <dbReference type="ARBA" id="ARBA00023136"/>
    </source>
</evidence>
<dbReference type="PANTHER" id="PTHR33722:SF1">
    <property type="entry name" value="CATION CHANNEL SPERM-ASSOCIATED AUXILIARY SUBUNIT DELTA"/>
    <property type="match status" value="1"/>
</dbReference>
<evidence type="ECO:0000256" key="14">
    <source>
        <dbReference type="ARBA" id="ARBA00023273"/>
    </source>
</evidence>